<dbReference type="Proteomes" id="UP000590442">
    <property type="component" value="Unassembled WGS sequence"/>
</dbReference>
<name>A0A846QNL5_9FLAO</name>
<dbReference type="RefSeq" id="WP_167959918.1">
    <property type="nucleotide sequence ID" value="NZ_JAATJJ010000001.1"/>
</dbReference>
<evidence type="ECO:0000256" key="1">
    <source>
        <dbReference type="SAM" id="Phobius"/>
    </source>
</evidence>
<evidence type="ECO:0000313" key="3">
    <source>
        <dbReference type="Proteomes" id="UP000590442"/>
    </source>
</evidence>
<feature type="transmembrane region" description="Helical" evidence="1">
    <location>
        <begin position="72"/>
        <end position="93"/>
    </location>
</feature>
<protein>
    <recommendedName>
        <fullName evidence="4">Coiled-coil domain-containing protein 167</fullName>
    </recommendedName>
</protein>
<evidence type="ECO:0000313" key="2">
    <source>
        <dbReference type="EMBL" id="NJB69718.1"/>
    </source>
</evidence>
<dbReference type="AlphaFoldDB" id="A0A846QNL5"/>
<proteinExistence type="predicted"/>
<accession>A0A846QNL5</accession>
<reference evidence="2 3" key="1">
    <citation type="submission" date="2020-03" db="EMBL/GenBank/DDBJ databases">
        <title>Genomic Encyclopedia of Type Strains, Phase IV (KMG-IV): sequencing the most valuable type-strain genomes for metagenomic binning, comparative biology and taxonomic classification.</title>
        <authorList>
            <person name="Goeker M."/>
        </authorList>
    </citation>
    <scope>NUCLEOTIDE SEQUENCE [LARGE SCALE GENOMIC DNA]</scope>
    <source>
        <strain evidence="2 3">DSM 29762</strain>
    </source>
</reference>
<keyword evidence="3" id="KW-1185">Reference proteome</keyword>
<organism evidence="2 3">
    <name type="scientific">Saonia flava</name>
    <dbReference type="NCBI Taxonomy" id="523696"/>
    <lineage>
        <taxon>Bacteria</taxon>
        <taxon>Pseudomonadati</taxon>
        <taxon>Bacteroidota</taxon>
        <taxon>Flavobacteriia</taxon>
        <taxon>Flavobacteriales</taxon>
        <taxon>Flavobacteriaceae</taxon>
        <taxon>Saonia</taxon>
    </lineage>
</organism>
<dbReference type="EMBL" id="JAATJJ010000001">
    <property type="protein sequence ID" value="NJB69718.1"/>
    <property type="molecule type" value="Genomic_DNA"/>
</dbReference>
<evidence type="ECO:0008006" key="4">
    <source>
        <dbReference type="Google" id="ProtNLM"/>
    </source>
</evidence>
<keyword evidence="1" id="KW-0812">Transmembrane</keyword>
<comment type="caution">
    <text evidence="2">The sequence shown here is derived from an EMBL/GenBank/DDBJ whole genome shotgun (WGS) entry which is preliminary data.</text>
</comment>
<keyword evidence="1" id="KW-1133">Transmembrane helix</keyword>
<keyword evidence="1" id="KW-0472">Membrane</keyword>
<sequence>MGGEGSMSHAITSLRENRALLRKRRTFKEIREYYANLSGKTRLDFKNVSPEELLIIRNKIIEKAKKDKKKEILISIVALGLVSLFIYLVYWWFTV</sequence>
<gene>
    <name evidence="2" type="ORF">GGR42_000180</name>
</gene>